<evidence type="ECO:0000256" key="1">
    <source>
        <dbReference type="ARBA" id="ARBA00004141"/>
    </source>
</evidence>
<evidence type="ECO:0000313" key="8">
    <source>
        <dbReference type="Proteomes" id="UP000659698"/>
    </source>
</evidence>
<dbReference type="CDD" id="cd17393">
    <property type="entry name" value="MFS_MosC_like"/>
    <property type="match status" value="1"/>
</dbReference>
<sequence length="391" mass="42475">MQLLQKQRVALSVFFFLSGFNFASWASRIPTIKQALHLNEAELGTILLTMPISSLIGVPLSGWLVSKFETRIPLAVGFLLNSIALSFIGLASTPVLLSVVLFLFSLSMRIFNIAVNTQAITVQKQFDKKINGSFHGLWSTGGIIGVGFTTLLITLQVPMVPHLITVSVVSILATLLAFRFLIQNDTATSGNKLSFKKPDPFILYLGLLVFFAAVCEGGMFDWSGIYFQQVVKEEVFTVGYLTFMSFMALSRFLSDVIIDKIGMRTTYMLSGVLVFSGISLAVLFPSFWPAMIGFSLVGFGTASVIPMTYTLAGSSKTYSPGIAISLIATFGIVGMLIGPPMIGYLAHAFDLKVSFIAFALAGLMLIPIARLFFRLESTTSEPLAVEAKEVA</sequence>
<dbReference type="InterPro" id="IPR051788">
    <property type="entry name" value="MFS_Transporter"/>
</dbReference>
<dbReference type="InterPro" id="IPR036259">
    <property type="entry name" value="MFS_trans_sf"/>
</dbReference>
<evidence type="ECO:0000256" key="4">
    <source>
        <dbReference type="ARBA" id="ARBA00023136"/>
    </source>
</evidence>
<dbReference type="PANTHER" id="PTHR23514:SF13">
    <property type="entry name" value="INNER MEMBRANE PROTEIN YBJJ"/>
    <property type="match status" value="1"/>
</dbReference>
<dbReference type="Proteomes" id="UP000659698">
    <property type="component" value="Unassembled WGS sequence"/>
</dbReference>
<dbReference type="SUPFAM" id="SSF103473">
    <property type="entry name" value="MFS general substrate transporter"/>
    <property type="match status" value="1"/>
</dbReference>
<name>A0ABR6VNI5_9BACT</name>
<organism evidence="7 8">
    <name type="scientific">Rufibacter sediminis</name>
    <dbReference type="NCBI Taxonomy" id="2762756"/>
    <lineage>
        <taxon>Bacteria</taxon>
        <taxon>Pseudomonadati</taxon>
        <taxon>Bacteroidota</taxon>
        <taxon>Cytophagia</taxon>
        <taxon>Cytophagales</taxon>
        <taxon>Hymenobacteraceae</taxon>
        <taxon>Rufibacter</taxon>
    </lineage>
</organism>
<dbReference type="PANTHER" id="PTHR23514">
    <property type="entry name" value="BYPASS OF STOP CODON PROTEIN 6"/>
    <property type="match status" value="1"/>
</dbReference>
<evidence type="ECO:0000313" key="7">
    <source>
        <dbReference type="EMBL" id="MBC3538759.1"/>
    </source>
</evidence>
<dbReference type="InterPro" id="IPR011701">
    <property type="entry name" value="MFS"/>
</dbReference>
<dbReference type="RefSeq" id="WP_186633036.1">
    <property type="nucleotide sequence ID" value="NZ_JACOAF010000008.1"/>
</dbReference>
<reference evidence="7 8" key="1">
    <citation type="journal article" date="2019" name="Int. J. Syst. Evol. Microbiol.">
        <title>Rufibacter sediminis sp. nov., isolated from freshwater lake sediment.</title>
        <authorList>
            <person name="Qu J.H."/>
            <person name="Zhang L.J."/>
            <person name="Fu Y.H."/>
            <person name="Li H.F."/>
        </authorList>
    </citation>
    <scope>NUCLEOTIDE SEQUENCE [LARGE SCALE GENOMIC DNA]</scope>
    <source>
        <strain evidence="7 8">H-1</strain>
    </source>
</reference>
<accession>A0ABR6VNI5</accession>
<feature type="transmembrane region" description="Helical" evidence="5">
    <location>
        <begin position="202"/>
        <end position="223"/>
    </location>
</feature>
<feature type="transmembrane region" description="Helical" evidence="5">
    <location>
        <begin position="324"/>
        <end position="347"/>
    </location>
</feature>
<feature type="transmembrane region" description="Helical" evidence="5">
    <location>
        <begin position="163"/>
        <end position="182"/>
    </location>
</feature>
<evidence type="ECO:0000256" key="3">
    <source>
        <dbReference type="ARBA" id="ARBA00022989"/>
    </source>
</evidence>
<feature type="transmembrane region" description="Helical" evidence="5">
    <location>
        <begin position="96"/>
        <end position="115"/>
    </location>
</feature>
<comment type="subcellular location">
    <subcellularLocation>
        <location evidence="1">Membrane</location>
        <topology evidence="1">Multi-pass membrane protein</topology>
    </subcellularLocation>
</comment>
<keyword evidence="8" id="KW-1185">Reference proteome</keyword>
<evidence type="ECO:0000256" key="2">
    <source>
        <dbReference type="ARBA" id="ARBA00022692"/>
    </source>
</evidence>
<dbReference type="Gene3D" id="1.20.1250.20">
    <property type="entry name" value="MFS general substrate transporter like domains"/>
    <property type="match status" value="2"/>
</dbReference>
<proteinExistence type="predicted"/>
<comment type="caution">
    <text evidence="7">The sequence shown here is derived from an EMBL/GenBank/DDBJ whole genome shotgun (WGS) entry which is preliminary data.</text>
</comment>
<dbReference type="PROSITE" id="PS50850">
    <property type="entry name" value="MFS"/>
    <property type="match status" value="1"/>
</dbReference>
<feature type="domain" description="Major facilitator superfamily (MFS) profile" evidence="6">
    <location>
        <begin position="7"/>
        <end position="379"/>
    </location>
</feature>
<keyword evidence="4 5" id="KW-0472">Membrane</keyword>
<keyword evidence="2 5" id="KW-0812">Transmembrane</keyword>
<dbReference type="Pfam" id="PF07690">
    <property type="entry name" value="MFS_1"/>
    <property type="match status" value="1"/>
</dbReference>
<evidence type="ECO:0000256" key="5">
    <source>
        <dbReference type="SAM" id="Phobius"/>
    </source>
</evidence>
<dbReference type="InterPro" id="IPR020846">
    <property type="entry name" value="MFS_dom"/>
</dbReference>
<protein>
    <submittedName>
        <fullName evidence="7">MFS transporter</fullName>
    </submittedName>
</protein>
<feature type="transmembrane region" description="Helical" evidence="5">
    <location>
        <begin position="235"/>
        <end position="253"/>
    </location>
</feature>
<feature type="transmembrane region" description="Helical" evidence="5">
    <location>
        <begin position="72"/>
        <end position="90"/>
    </location>
</feature>
<feature type="transmembrane region" description="Helical" evidence="5">
    <location>
        <begin position="44"/>
        <end position="65"/>
    </location>
</feature>
<keyword evidence="3 5" id="KW-1133">Transmembrane helix</keyword>
<feature type="transmembrane region" description="Helical" evidence="5">
    <location>
        <begin position="290"/>
        <end position="312"/>
    </location>
</feature>
<dbReference type="EMBL" id="JACOAF010000008">
    <property type="protein sequence ID" value="MBC3538759.1"/>
    <property type="molecule type" value="Genomic_DNA"/>
</dbReference>
<feature type="transmembrane region" description="Helical" evidence="5">
    <location>
        <begin position="265"/>
        <end position="284"/>
    </location>
</feature>
<feature type="transmembrane region" description="Helical" evidence="5">
    <location>
        <begin position="353"/>
        <end position="373"/>
    </location>
</feature>
<evidence type="ECO:0000259" key="6">
    <source>
        <dbReference type="PROSITE" id="PS50850"/>
    </source>
</evidence>
<gene>
    <name evidence="7" type="ORF">H7U12_03645</name>
</gene>
<feature type="transmembrane region" description="Helical" evidence="5">
    <location>
        <begin position="136"/>
        <end position="157"/>
    </location>
</feature>